<dbReference type="RefSeq" id="WP_024399449.1">
    <property type="nucleotide sequence ID" value="NZ_CEEK01000013.1"/>
</dbReference>
<evidence type="ECO:0000313" key="1">
    <source>
        <dbReference type="EMBL" id="CYV54636.1"/>
    </source>
</evidence>
<dbReference type="AlphaFoldDB" id="A0A0M9FDZ3"/>
<reference evidence="1 2" key="1">
    <citation type="submission" date="2016-02" db="EMBL/GenBank/DDBJ databases">
        <authorList>
            <consortium name="Pathogen Informatics"/>
        </authorList>
    </citation>
    <scope>NUCLEOTIDE SEQUENCE [LARGE SCALE GENOMIC DNA]</scope>
    <source>
        <strain evidence="1 2">LSS95</strain>
    </source>
</reference>
<dbReference type="Proteomes" id="UP000069831">
    <property type="component" value="Unassembled WGS sequence"/>
</dbReference>
<organism evidence="1 2">
    <name type="scientific">Streptococcus suis</name>
    <dbReference type="NCBI Taxonomy" id="1307"/>
    <lineage>
        <taxon>Bacteria</taxon>
        <taxon>Bacillati</taxon>
        <taxon>Bacillota</taxon>
        <taxon>Bacilli</taxon>
        <taxon>Lactobacillales</taxon>
        <taxon>Streptococcaceae</taxon>
        <taxon>Streptococcus</taxon>
    </lineage>
</organism>
<name>A0A0M9FDZ3_STRSU</name>
<evidence type="ECO:0000313" key="2">
    <source>
        <dbReference type="Proteomes" id="UP000069831"/>
    </source>
</evidence>
<sequence length="156" mass="17353">MNRERFFELLKSPCTPYVIVELIYVIAVIIFNINLAYINKLLNQNFDVDRMVVQKDVIIATKVMAFENNTSWNYLFWGIVLIVTGFVIPIVSNLINKSSYKSEGVKTAILMVICFMTALNIILIISISKALLSPIVIATLILCAAGALFAIGSSQS</sequence>
<dbReference type="EMBL" id="FIIR01000001">
    <property type="protein sequence ID" value="CYV54636.1"/>
    <property type="molecule type" value="Genomic_DNA"/>
</dbReference>
<proteinExistence type="predicted"/>
<dbReference type="PATRIC" id="fig|1307.473.peg.430"/>
<gene>
    <name evidence="1" type="ORF">ERS132457_00236</name>
</gene>
<protein>
    <submittedName>
        <fullName evidence="1">Uncharacterized protein</fullName>
    </submittedName>
</protein>
<accession>A0A0M9FDZ3</accession>